<dbReference type="NCBIfam" id="TIGR01726">
    <property type="entry name" value="HEQRo_perm_3TM"/>
    <property type="match status" value="1"/>
</dbReference>
<dbReference type="PROSITE" id="PS50928">
    <property type="entry name" value="ABC_TM1"/>
    <property type="match status" value="1"/>
</dbReference>
<dbReference type="InterPro" id="IPR000515">
    <property type="entry name" value="MetI-like"/>
</dbReference>
<dbReference type="InterPro" id="IPR014342">
    <property type="entry name" value="Ectoine_EhuC"/>
</dbReference>
<organism evidence="10 11">
    <name type="scientific">Geobacillus genomosp. 3</name>
    <dbReference type="NCBI Taxonomy" id="1921421"/>
    <lineage>
        <taxon>Bacteria</taxon>
        <taxon>Bacillati</taxon>
        <taxon>Bacillota</taxon>
        <taxon>Bacilli</taxon>
        <taxon>Bacillales</taxon>
        <taxon>Anoxybacillaceae</taxon>
        <taxon>Geobacillus</taxon>
    </lineage>
</organism>
<sequence>MLLLLTSAVLAFIIAVMAGLGRLAKSRWIRWTIRVYVEFFRGTSLVVQLFWVYYALPMLAQALPFLPPLNLSSFWAGVIAISLNYGAYASETVRSCILAVDRGQHEAAIALNMTRFQRMRLIILPQAVRMMLPDFGNNFIQMLKSTSLVSLIGLTDITYAGMVFRNNHIDLGILTFAMMLIFYFLLALPFIWMTRRAEQSVSRGVASR</sequence>
<evidence type="ECO:0000256" key="5">
    <source>
        <dbReference type="ARBA" id="ARBA00022970"/>
    </source>
</evidence>
<feature type="domain" description="ABC transmembrane type-1" evidence="9">
    <location>
        <begin position="1"/>
        <end position="192"/>
    </location>
</feature>
<dbReference type="GO" id="GO:0022857">
    <property type="term" value="F:transmembrane transporter activity"/>
    <property type="evidence" value="ECO:0007669"/>
    <property type="project" value="InterPro"/>
</dbReference>
<gene>
    <name evidence="10" type="ORF">M493_01310</name>
</gene>
<proteinExistence type="inferred from homology"/>
<evidence type="ECO:0000256" key="1">
    <source>
        <dbReference type="ARBA" id="ARBA00004651"/>
    </source>
</evidence>
<dbReference type="Proteomes" id="UP000015500">
    <property type="component" value="Chromosome"/>
</dbReference>
<comment type="subcellular location">
    <subcellularLocation>
        <location evidence="1 8">Cell membrane</location>
        <topology evidence="1 8">Multi-pass membrane protein</topology>
    </subcellularLocation>
</comment>
<dbReference type="CDD" id="cd06261">
    <property type="entry name" value="TM_PBP2"/>
    <property type="match status" value="1"/>
</dbReference>
<dbReference type="SUPFAM" id="SSF161098">
    <property type="entry name" value="MetI-like"/>
    <property type="match status" value="1"/>
</dbReference>
<dbReference type="KEGG" id="gjf:M493_01310"/>
<evidence type="ECO:0000256" key="4">
    <source>
        <dbReference type="ARBA" id="ARBA00022692"/>
    </source>
</evidence>
<evidence type="ECO:0000313" key="11">
    <source>
        <dbReference type="Proteomes" id="UP000015500"/>
    </source>
</evidence>
<dbReference type="STRING" id="1921421.M493_01310"/>
<dbReference type="InterPro" id="IPR010065">
    <property type="entry name" value="AA_ABC_transptr_permease_3TM"/>
</dbReference>
<evidence type="ECO:0000256" key="6">
    <source>
        <dbReference type="ARBA" id="ARBA00022989"/>
    </source>
</evidence>
<feature type="transmembrane region" description="Helical" evidence="8">
    <location>
        <begin position="39"/>
        <end position="56"/>
    </location>
</feature>
<accession>S5YVA5</accession>
<protein>
    <submittedName>
        <fullName evidence="10">Amino acid ABC transporter permease</fullName>
    </submittedName>
</protein>
<evidence type="ECO:0000256" key="8">
    <source>
        <dbReference type="RuleBase" id="RU363032"/>
    </source>
</evidence>
<dbReference type="PANTHER" id="PTHR30614:SF0">
    <property type="entry name" value="L-CYSTINE TRANSPORT SYSTEM PERMEASE PROTEIN TCYL"/>
    <property type="match status" value="1"/>
</dbReference>
<dbReference type="GO" id="GO:0043190">
    <property type="term" value="C:ATP-binding cassette (ABC) transporter complex"/>
    <property type="evidence" value="ECO:0007669"/>
    <property type="project" value="InterPro"/>
</dbReference>
<dbReference type="EMBL" id="CP006254">
    <property type="protein sequence ID" value="AGT30624.1"/>
    <property type="molecule type" value="Genomic_DNA"/>
</dbReference>
<dbReference type="AlphaFoldDB" id="S5YVA5"/>
<dbReference type="Gene3D" id="1.10.3720.10">
    <property type="entry name" value="MetI-like"/>
    <property type="match status" value="1"/>
</dbReference>
<dbReference type="GO" id="GO:0006865">
    <property type="term" value="P:amino acid transport"/>
    <property type="evidence" value="ECO:0007669"/>
    <property type="project" value="UniProtKB-KW"/>
</dbReference>
<keyword evidence="4 8" id="KW-0812">Transmembrane</keyword>
<keyword evidence="6 8" id="KW-1133">Transmembrane helix</keyword>
<dbReference type="NCBIfam" id="TIGR03004">
    <property type="entry name" value="ectoine_ehuC"/>
    <property type="match status" value="1"/>
</dbReference>
<evidence type="ECO:0000313" key="10">
    <source>
        <dbReference type="EMBL" id="AGT30624.1"/>
    </source>
</evidence>
<dbReference type="PANTHER" id="PTHR30614">
    <property type="entry name" value="MEMBRANE COMPONENT OF AMINO ACID ABC TRANSPORTER"/>
    <property type="match status" value="1"/>
</dbReference>
<keyword evidence="11" id="KW-1185">Reference proteome</keyword>
<dbReference type="PATRIC" id="fig|1345697.3.peg.195"/>
<dbReference type="InterPro" id="IPR043429">
    <property type="entry name" value="ArtM/GltK/GlnP/TcyL/YhdX-like"/>
</dbReference>
<dbReference type="HOGENOM" id="CLU_019602_1_4_9"/>
<feature type="transmembrane region" description="Helical" evidence="8">
    <location>
        <begin position="68"/>
        <end position="88"/>
    </location>
</feature>
<feature type="transmembrane region" description="Helical" evidence="8">
    <location>
        <begin position="139"/>
        <end position="159"/>
    </location>
</feature>
<keyword evidence="3" id="KW-1003">Cell membrane</keyword>
<feature type="transmembrane region" description="Helical" evidence="8">
    <location>
        <begin position="171"/>
        <end position="192"/>
    </location>
</feature>
<dbReference type="Pfam" id="PF00528">
    <property type="entry name" value="BPD_transp_1"/>
    <property type="match status" value="1"/>
</dbReference>
<keyword evidence="7 8" id="KW-0472">Membrane</keyword>
<evidence type="ECO:0000256" key="7">
    <source>
        <dbReference type="ARBA" id="ARBA00023136"/>
    </source>
</evidence>
<keyword evidence="2 8" id="KW-0813">Transport</keyword>
<comment type="similarity">
    <text evidence="8">Belongs to the binding-protein-dependent transport system permease family.</text>
</comment>
<name>S5YVA5_GEOG3</name>
<evidence type="ECO:0000259" key="9">
    <source>
        <dbReference type="PROSITE" id="PS50928"/>
    </source>
</evidence>
<dbReference type="InterPro" id="IPR035906">
    <property type="entry name" value="MetI-like_sf"/>
</dbReference>
<reference evidence="10 11" key="1">
    <citation type="journal article" date="2014" name="Genome Announc.">
        <title>Complete Genome Sequence of the Thermophilic Polychlorinated Biphenyl Degrader Geobacillus sp. Strain JF8 (NBRC 109937).</title>
        <authorList>
            <person name="Shintani M."/>
            <person name="Ohtsubo Y."/>
            <person name="Fukuda K."/>
            <person name="Hosoyama A."/>
            <person name="Ohji S."/>
            <person name="Yamazoe A."/>
            <person name="Fujita N."/>
            <person name="Nagata Y."/>
            <person name="Tsuda M."/>
            <person name="Hatta T."/>
            <person name="Kimbara K."/>
        </authorList>
    </citation>
    <scope>NUCLEOTIDE SEQUENCE [LARGE SCALE GENOMIC DNA]</scope>
    <source>
        <strain evidence="10 11">JF8</strain>
    </source>
</reference>
<keyword evidence="5" id="KW-0029">Amino-acid transport</keyword>
<evidence type="ECO:0000256" key="2">
    <source>
        <dbReference type="ARBA" id="ARBA00022448"/>
    </source>
</evidence>
<evidence type="ECO:0000256" key="3">
    <source>
        <dbReference type="ARBA" id="ARBA00022475"/>
    </source>
</evidence>